<dbReference type="AlphaFoldDB" id="A0A8J2IA39"/>
<protein>
    <recommendedName>
        <fullName evidence="1">Arrestin-like N-terminal domain-containing protein</fullName>
    </recommendedName>
</protein>
<dbReference type="OrthoDB" id="3668473at2759"/>
<proteinExistence type="predicted"/>
<reference evidence="2" key="1">
    <citation type="submission" date="2021-05" db="EMBL/GenBank/DDBJ databases">
        <authorList>
            <person name="Stam R."/>
        </authorList>
    </citation>
    <scope>NUCLEOTIDE SEQUENCE</scope>
    <source>
        <strain evidence="2">CS162</strain>
    </source>
</reference>
<keyword evidence="3" id="KW-1185">Reference proteome</keyword>
<dbReference type="Gene3D" id="2.60.40.640">
    <property type="match status" value="1"/>
</dbReference>
<dbReference type="InterPro" id="IPR014752">
    <property type="entry name" value="Arrestin-like_C"/>
</dbReference>
<dbReference type="RefSeq" id="XP_043170318.1">
    <property type="nucleotide sequence ID" value="XM_043314383.1"/>
</dbReference>
<name>A0A8J2IA39_9PLEO</name>
<sequence length="192" mass="21438">MGLFNSKKIPQPPLPDLAVHIHDAADKVYRPDDVVSGQIVLKPVAFIEPEALEVSLFGQSLIWYRTSSTSRNNDGSSGSTSYSHWRDNAPLFKETQDILHAVTAMSNDGKKGKQQVNSRFEAGQTYTFPFKFTFPSETGNTRYGQYKNDSDKKYDIGPHDLPPTFLLTNRGKTKDVGIDADFAKSNTVYEPD</sequence>
<feature type="domain" description="Arrestin-like N-terminal" evidence="1">
    <location>
        <begin position="23"/>
        <end position="138"/>
    </location>
</feature>
<evidence type="ECO:0000259" key="1">
    <source>
        <dbReference type="Pfam" id="PF00339"/>
    </source>
</evidence>
<accession>A0A8J2IA39</accession>
<evidence type="ECO:0000313" key="3">
    <source>
        <dbReference type="Proteomes" id="UP000676310"/>
    </source>
</evidence>
<dbReference type="Proteomes" id="UP000676310">
    <property type="component" value="Unassembled WGS sequence"/>
</dbReference>
<dbReference type="GeneID" id="67018686"/>
<dbReference type="EMBL" id="CAJRGZ010000019">
    <property type="protein sequence ID" value="CAG5165200.1"/>
    <property type="molecule type" value="Genomic_DNA"/>
</dbReference>
<dbReference type="Pfam" id="PF00339">
    <property type="entry name" value="Arrestin_N"/>
    <property type="match status" value="1"/>
</dbReference>
<evidence type="ECO:0000313" key="2">
    <source>
        <dbReference type="EMBL" id="CAG5165200.1"/>
    </source>
</evidence>
<gene>
    <name evidence="2" type="ORF">ALTATR162_LOCUS6761</name>
</gene>
<dbReference type="InterPro" id="IPR011021">
    <property type="entry name" value="Arrestin-like_N"/>
</dbReference>
<organism evidence="2 3">
    <name type="scientific">Alternaria atra</name>
    <dbReference type="NCBI Taxonomy" id="119953"/>
    <lineage>
        <taxon>Eukaryota</taxon>
        <taxon>Fungi</taxon>
        <taxon>Dikarya</taxon>
        <taxon>Ascomycota</taxon>
        <taxon>Pezizomycotina</taxon>
        <taxon>Dothideomycetes</taxon>
        <taxon>Pleosporomycetidae</taxon>
        <taxon>Pleosporales</taxon>
        <taxon>Pleosporineae</taxon>
        <taxon>Pleosporaceae</taxon>
        <taxon>Alternaria</taxon>
        <taxon>Alternaria sect. Ulocladioides</taxon>
    </lineage>
</organism>
<comment type="caution">
    <text evidence="2">The sequence shown here is derived from an EMBL/GenBank/DDBJ whole genome shotgun (WGS) entry which is preliminary data.</text>
</comment>